<dbReference type="GO" id="GO:0016020">
    <property type="term" value="C:membrane"/>
    <property type="evidence" value="ECO:0007669"/>
    <property type="project" value="UniProtKB-SubCell"/>
</dbReference>
<feature type="transmembrane region" description="Helical" evidence="8">
    <location>
        <begin position="124"/>
        <end position="144"/>
    </location>
</feature>
<evidence type="ECO:0000256" key="3">
    <source>
        <dbReference type="ARBA" id="ARBA00022519"/>
    </source>
</evidence>
<dbReference type="AlphaFoldDB" id="A0A7Z0HYJ1"/>
<evidence type="ECO:0000256" key="1">
    <source>
        <dbReference type="ARBA" id="ARBA00004141"/>
    </source>
</evidence>
<evidence type="ECO:0000313" key="11">
    <source>
        <dbReference type="Proteomes" id="UP000529417"/>
    </source>
</evidence>
<evidence type="ECO:0000256" key="4">
    <source>
        <dbReference type="ARBA" id="ARBA00022692"/>
    </source>
</evidence>
<feature type="compositionally biased region" description="Basic residues" evidence="7">
    <location>
        <begin position="237"/>
        <end position="250"/>
    </location>
</feature>
<proteinExistence type="predicted"/>
<keyword evidence="4 8" id="KW-0812">Transmembrane</keyword>
<keyword evidence="6 8" id="KW-0472">Membrane</keyword>
<feature type="transmembrane region" description="Helical" evidence="8">
    <location>
        <begin position="151"/>
        <end position="176"/>
    </location>
</feature>
<feature type="domain" description="Peptidase S54 rhomboid" evidence="9">
    <location>
        <begin position="63"/>
        <end position="210"/>
    </location>
</feature>
<reference evidence="10 11" key="1">
    <citation type="journal article" date="2000" name="Arch. Microbiol.">
        <title>Rhodobaca bogoriensis gen. nov. and sp. nov., an alkaliphilic purple nonsulfur bacterium from African Rift Valley soda lakes.</title>
        <authorList>
            <person name="Milford A.D."/>
            <person name="Achenbach L.A."/>
            <person name="Jung D.O."/>
            <person name="Madigan M.T."/>
        </authorList>
    </citation>
    <scope>NUCLEOTIDE SEQUENCE [LARGE SCALE GENOMIC DNA]</scope>
    <source>
        <strain evidence="10 11">2376</strain>
    </source>
</reference>
<keyword evidence="2" id="KW-1003">Cell membrane</keyword>
<dbReference type="InterPro" id="IPR035952">
    <property type="entry name" value="Rhomboid-like_sf"/>
</dbReference>
<evidence type="ECO:0000256" key="5">
    <source>
        <dbReference type="ARBA" id="ARBA00022989"/>
    </source>
</evidence>
<dbReference type="PANTHER" id="PTHR43066:SF26">
    <property type="entry name" value="RHOMBOID PROTEASE GLPG"/>
    <property type="match status" value="1"/>
</dbReference>
<dbReference type="Pfam" id="PF01694">
    <property type="entry name" value="Rhomboid"/>
    <property type="match status" value="1"/>
</dbReference>
<evidence type="ECO:0000256" key="8">
    <source>
        <dbReference type="SAM" id="Phobius"/>
    </source>
</evidence>
<feature type="transmembrane region" description="Helical" evidence="8">
    <location>
        <begin position="100"/>
        <end position="118"/>
    </location>
</feature>
<feature type="transmembrane region" description="Helical" evidence="8">
    <location>
        <begin position="69"/>
        <end position="88"/>
    </location>
</feature>
<keyword evidence="10" id="KW-0378">Hydrolase</keyword>
<dbReference type="PANTHER" id="PTHR43066">
    <property type="entry name" value="RHOMBOID-RELATED PROTEIN"/>
    <property type="match status" value="1"/>
</dbReference>
<evidence type="ECO:0000256" key="6">
    <source>
        <dbReference type="ARBA" id="ARBA00023136"/>
    </source>
</evidence>
<evidence type="ECO:0000256" key="7">
    <source>
        <dbReference type="SAM" id="MobiDB-lite"/>
    </source>
</evidence>
<keyword evidence="11" id="KW-1185">Reference proteome</keyword>
<dbReference type="GO" id="GO:0004252">
    <property type="term" value="F:serine-type endopeptidase activity"/>
    <property type="evidence" value="ECO:0007669"/>
    <property type="project" value="InterPro"/>
</dbReference>
<keyword evidence="10" id="KW-0645">Protease</keyword>
<feature type="transmembrane region" description="Helical" evidence="8">
    <location>
        <begin position="12"/>
        <end position="33"/>
    </location>
</feature>
<keyword evidence="3" id="KW-0997">Cell inner membrane</keyword>
<dbReference type="Proteomes" id="UP000529417">
    <property type="component" value="Unassembled WGS sequence"/>
</dbReference>
<dbReference type="InterPro" id="IPR022764">
    <property type="entry name" value="Peptidase_S54_rhomboid_dom"/>
</dbReference>
<dbReference type="SUPFAM" id="SSF144091">
    <property type="entry name" value="Rhomboid-like"/>
    <property type="match status" value="1"/>
</dbReference>
<sequence length="258" mass="28467">MFPIRDHNPSRRVPFVTWSLIGLNVLVFLWYWGQLPDPRALALFFQQWGMVPARLSAGEGAATLVTHQFLHAGYLHLGMNMLFLYIFGDNMEDEWGHLRFLGFYLACGVAAAGLQYMAAPGSMIPMVGASGAVAGVLGGYVLMFPRARVDIFIFLIVIIRILPFPAWFVLGLWFLLQLLGGVSAPVDAGGVAYWAHAGGFAAGALLTLPLWLLRGGPRFWRRTSGAPPHPGTSYRLGRSHVPRTGRRRNAPPRGPWSR</sequence>
<gene>
    <name evidence="10" type="ORF">HUK65_06460</name>
</gene>
<feature type="region of interest" description="Disordered" evidence="7">
    <location>
        <begin position="223"/>
        <end position="258"/>
    </location>
</feature>
<comment type="caution">
    <text evidence="10">The sequence shown here is derived from an EMBL/GenBank/DDBJ whole genome shotgun (WGS) entry which is preliminary data.</text>
</comment>
<dbReference type="RefSeq" id="WP_179905339.1">
    <property type="nucleotide sequence ID" value="NZ_JACBXS010000009.1"/>
</dbReference>
<evidence type="ECO:0000259" key="9">
    <source>
        <dbReference type="Pfam" id="PF01694"/>
    </source>
</evidence>
<organism evidence="10 11">
    <name type="scientific">Rhabdonatronobacter sediminivivens</name>
    <dbReference type="NCBI Taxonomy" id="2743469"/>
    <lineage>
        <taxon>Bacteria</taxon>
        <taxon>Pseudomonadati</taxon>
        <taxon>Pseudomonadota</taxon>
        <taxon>Alphaproteobacteria</taxon>
        <taxon>Rhodobacterales</taxon>
        <taxon>Paracoccaceae</taxon>
        <taxon>Rhabdonatronobacter</taxon>
    </lineage>
</organism>
<accession>A0A7Z0HYJ1</accession>
<evidence type="ECO:0000256" key="2">
    <source>
        <dbReference type="ARBA" id="ARBA00022475"/>
    </source>
</evidence>
<dbReference type="EMBL" id="JACBXS010000009">
    <property type="protein sequence ID" value="NYS24630.1"/>
    <property type="molecule type" value="Genomic_DNA"/>
</dbReference>
<feature type="transmembrane region" description="Helical" evidence="8">
    <location>
        <begin position="191"/>
        <end position="213"/>
    </location>
</feature>
<protein>
    <submittedName>
        <fullName evidence="10">Rhomboid family intramembrane serine protease</fullName>
    </submittedName>
</protein>
<comment type="subcellular location">
    <subcellularLocation>
        <location evidence="1">Membrane</location>
        <topology evidence="1">Multi-pass membrane protein</topology>
    </subcellularLocation>
</comment>
<evidence type="ECO:0000313" key="10">
    <source>
        <dbReference type="EMBL" id="NYS24630.1"/>
    </source>
</evidence>
<dbReference type="Gene3D" id="1.20.1540.10">
    <property type="entry name" value="Rhomboid-like"/>
    <property type="match status" value="1"/>
</dbReference>
<keyword evidence="5 8" id="KW-1133">Transmembrane helix</keyword>
<name>A0A7Z0HYJ1_9RHOB</name>
<dbReference type="GO" id="GO:0006508">
    <property type="term" value="P:proteolysis"/>
    <property type="evidence" value="ECO:0007669"/>
    <property type="project" value="UniProtKB-KW"/>
</dbReference>